<keyword evidence="2" id="KW-1185">Reference proteome</keyword>
<feature type="non-terminal residue" evidence="1">
    <location>
        <position position="1"/>
    </location>
</feature>
<dbReference type="AlphaFoldDB" id="A0A0V0SP50"/>
<protein>
    <submittedName>
        <fullName evidence="1">Uncharacterized protein</fullName>
    </submittedName>
</protein>
<dbReference type="Proteomes" id="UP000055048">
    <property type="component" value="Unassembled WGS sequence"/>
</dbReference>
<proteinExistence type="predicted"/>
<evidence type="ECO:0000313" key="1">
    <source>
        <dbReference type="EMBL" id="KRX28688.1"/>
    </source>
</evidence>
<gene>
    <name evidence="1" type="ORF">T05_13565</name>
</gene>
<sequence length="42" mass="4862">LRELKETIGQLKILHLPITFGVSEKRLRVQMLDKMRSDTIPG</sequence>
<evidence type="ECO:0000313" key="2">
    <source>
        <dbReference type="Proteomes" id="UP000055048"/>
    </source>
</evidence>
<comment type="caution">
    <text evidence="1">The sequence shown here is derived from an EMBL/GenBank/DDBJ whole genome shotgun (WGS) entry which is preliminary data.</text>
</comment>
<accession>A0A0V0SP50</accession>
<dbReference type="EMBL" id="JYDJ01004184">
    <property type="protein sequence ID" value="KRX28688.1"/>
    <property type="molecule type" value="Genomic_DNA"/>
</dbReference>
<name>A0A0V0SP50_9BILA</name>
<feature type="non-terminal residue" evidence="1">
    <location>
        <position position="42"/>
    </location>
</feature>
<organism evidence="1 2">
    <name type="scientific">Trichinella murrelli</name>
    <dbReference type="NCBI Taxonomy" id="144512"/>
    <lineage>
        <taxon>Eukaryota</taxon>
        <taxon>Metazoa</taxon>
        <taxon>Ecdysozoa</taxon>
        <taxon>Nematoda</taxon>
        <taxon>Enoplea</taxon>
        <taxon>Dorylaimia</taxon>
        <taxon>Trichinellida</taxon>
        <taxon>Trichinellidae</taxon>
        <taxon>Trichinella</taxon>
    </lineage>
</organism>
<reference evidence="1 2" key="1">
    <citation type="submission" date="2015-01" db="EMBL/GenBank/DDBJ databases">
        <title>Evolution of Trichinella species and genotypes.</title>
        <authorList>
            <person name="Korhonen P.K."/>
            <person name="Edoardo P."/>
            <person name="Giuseppe L.R."/>
            <person name="Gasser R.B."/>
        </authorList>
    </citation>
    <scope>NUCLEOTIDE SEQUENCE [LARGE SCALE GENOMIC DNA]</scope>
    <source>
        <strain evidence="1">ISS417</strain>
    </source>
</reference>